<dbReference type="InterPro" id="IPR023296">
    <property type="entry name" value="Glyco_hydro_beta-prop_sf"/>
</dbReference>
<reference evidence="1 2" key="1">
    <citation type="journal article" date="2012" name="Science">
        <title>Ecological populations of bacteria act as socially cohesive units of antibiotic production and resistance.</title>
        <authorList>
            <person name="Cordero O.X."/>
            <person name="Wildschutte H."/>
            <person name="Kirkup B."/>
            <person name="Proehl S."/>
            <person name="Ngo L."/>
            <person name="Hussain F."/>
            <person name="Le Roux F."/>
            <person name="Mincer T."/>
            <person name="Polz M.F."/>
        </authorList>
    </citation>
    <scope>NUCLEOTIDE SEQUENCE [LARGE SCALE GENOMIC DNA]</scope>
    <source>
        <strain evidence="1 2">FF-238</strain>
    </source>
</reference>
<dbReference type="RefSeq" id="WP_017052633.1">
    <property type="nucleotide sequence ID" value="NZ_AJYW02000073.1"/>
</dbReference>
<dbReference type="SUPFAM" id="SSF75005">
    <property type="entry name" value="Arabinanase/levansucrase/invertase"/>
    <property type="match status" value="1"/>
</dbReference>
<dbReference type="AlphaFoldDB" id="A0A1E5D2H2"/>
<dbReference type="Proteomes" id="UP000094165">
    <property type="component" value="Unassembled WGS sequence"/>
</dbReference>
<evidence type="ECO:0000313" key="1">
    <source>
        <dbReference type="EMBL" id="OEE77718.1"/>
    </source>
</evidence>
<evidence type="ECO:0000313" key="2">
    <source>
        <dbReference type="Proteomes" id="UP000094165"/>
    </source>
</evidence>
<gene>
    <name evidence="1" type="ORF">A130_14400</name>
</gene>
<dbReference type="EMBL" id="AJYW02000073">
    <property type="protein sequence ID" value="OEE77718.1"/>
    <property type="molecule type" value="Genomic_DNA"/>
</dbReference>
<sequence>MKWKKLGLIFDPKRYDSPEWMASHAMMPCVDHIGGDDFRIYFSPRDGMNRSRPASLDININSPLKYSNLSPRPLLELGQLGGYDDSGVMPTCIYSNENVSYMLFNGWTLGKNIPFFSFNGLANNINGQFAKIENYPNALNRSSSDPYSTFAPFVLKDGSEWHMWYVSLIKWDESLKHYYHIKYASSVDGVNWTPEDIVCIDFISKDEYAIARPVVIKENGIFKMWFSSRSLNGDDTYRIRYAESDDGLVWNRIGDSNIQLSEDGWDSQMICYGYVFSHKGSHYMIYNGNNYGETGFGIAILVDE</sequence>
<name>A0A1E5D2H2_9VIBR</name>
<organism evidence="1 2">
    <name type="scientific">Vibrio genomosp. F6 str. FF-238</name>
    <dbReference type="NCBI Taxonomy" id="1191298"/>
    <lineage>
        <taxon>Bacteria</taxon>
        <taxon>Pseudomonadati</taxon>
        <taxon>Pseudomonadota</taxon>
        <taxon>Gammaproteobacteria</taxon>
        <taxon>Vibrionales</taxon>
        <taxon>Vibrionaceae</taxon>
        <taxon>Vibrio</taxon>
    </lineage>
</organism>
<keyword evidence="2" id="KW-1185">Reference proteome</keyword>
<accession>A0A1E5D2H2</accession>
<protein>
    <recommendedName>
        <fullName evidence="3">Glycosyl hydrolase family 32 N-terminal domain-containing protein</fullName>
    </recommendedName>
</protein>
<dbReference type="Gene3D" id="2.115.10.20">
    <property type="entry name" value="Glycosyl hydrolase domain, family 43"/>
    <property type="match status" value="1"/>
</dbReference>
<evidence type="ECO:0008006" key="3">
    <source>
        <dbReference type="Google" id="ProtNLM"/>
    </source>
</evidence>
<proteinExistence type="predicted"/>
<comment type="caution">
    <text evidence="1">The sequence shown here is derived from an EMBL/GenBank/DDBJ whole genome shotgun (WGS) entry which is preliminary data.</text>
</comment>